<keyword evidence="8" id="KW-0206">Cytoskeleton</keyword>
<evidence type="ECO:0000256" key="10">
    <source>
        <dbReference type="SAM" id="Coils"/>
    </source>
</evidence>
<dbReference type="GO" id="GO:0008574">
    <property type="term" value="F:plus-end-directed microtubule motor activity"/>
    <property type="evidence" value="ECO:0007669"/>
    <property type="project" value="TreeGrafter"/>
</dbReference>
<evidence type="ECO:0000256" key="11">
    <source>
        <dbReference type="SAM" id="MobiDB-lite"/>
    </source>
</evidence>
<name>A0AA88HBC8_ARTSF</name>
<feature type="domain" description="Kinesin motor" evidence="12">
    <location>
        <begin position="1"/>
        <end position="401"/>
    </location>
</feature>
<evidence type="ECO:0000256" key="8">
    <source>
        <dbReference type="ARBA" id="ARBA00023212"/>
    </source>
</evidence>
<dbReference type="GO" id="GO:0090307">
    <property type="term" value="P:mitotic spindle assembly"/>
    <property type="evidence" value="ECO:0007669"/>
    <property type="project" value="TreeGrafter"/>
</dbReference>
<evidence type="ECO:0000256" key="6">
    <source>
        <dbReference type="ARBA" id="ARBA00023054"/>
    </source>
</evidence>
<dbReference type="GO" id="GO:0008017">
    <property type="term" value="F:microtubule binding"/>
    <property type="evidence" value="ECO:0007669"/>
    <property type="project" value="InterPro"/>
</dbReference>
<keyword evidence="7 9" id="KW-0505">Motor protein</keyword>
<evidence type="ECO:0000256" key="7">
    <source>
        <dbReference type="ARBA" id="ARBA00023175"/>
    </source>
</evidence>
<evidence type="ECO:0000256" key="1">
    <source>
        <dbReference type="ARBA" id="ARBA00004186"/>
    </source>
</evidence>
<feature type="coiled-coil region" evidence="10">
    <location>
        <begin position="816"/>
        <end position="995"/>
    </location>
</feature>
<feature type="coiled-coil region" evidence="10">
    <location>
        <begin position="607"/>
        <end position="645"/>
    </location>
</feature>
<reference evidence="13" key="1">
    <citation type="submission" date="2023-07" db="EMBL/GenBank/DDBJ databases">
        <title>Chromosome-level genome assembly of Artemia franciscana.</title>
        <authorList>
            <person name="Jo E."/>
        </authorList>
    </citation>
    <scope>NUCLEOTIDE SEQUENCE</scope>
    <source>
        <tissue evidence="13">Whole body</tissue>
    </source>
</reference>
<comment type="caution">
    <text evidence="13">The sequence shown here is derived from an EMBL/GenBank/DDBJ whole genome shotgun (WGS) entry which is preliminary data.</text>
</comment>
<feature type="coiled-coil region" evidence="10">
    <location>
        <begin position="1399"/>
        <end position="1429"/>
    </location>
</feature>
<evidence type="ECO:0000259" key="12">
    <source>
        <dbReference type="PROSITE" id="PS50067"/>
    </source>
</evidence>
<dbReference type="Gene3D" id="3.40.850.10">
    <property type="entry name" value="Kinesin motor domain"/>
    <property type="match status" value="1"/>
</dbReference>
<feature type="coiled-coil region" evidence="10">
    <location>
        <begin position="674"/>
        <end position="715"/>
    </location>
</feature>
<keyword evidence="4 9" id="KW-0547">Nucleotide-binding</keyword>
<evidence type="ECO:0000256" key="3">
    <source>
        <dbReference type="ARBA" id="ARBA00022553"/>
    </source>
</evidence>
<dbReference type="GO" id="GO:0005876">
    <property type="term" value="C:spindle microtubule"/>
    <property type="evidence" value="ECO:0007669"/>
    <property type="project" value="TreeGrafter"/>
</dbReference>
<evidence type="ECO:0000256" key="2">
    <source>
        <dbReference type="ARBA" id="ARBA00022490"/>
    </source>
</evidence>
<feature type="compositionally biased region" description="Acidic residues" evidence="11">
    <location>
        <begin position="1823"/>
        <end position="1832"/>
    </location>
</feature>
<keyword evidence="14" id="KW-1185">Reference proteome</keyword>
<protein>
    <recommendedName>
        <fullName evidence="12">Kinesin motor domain-containing protein</fullName>
    </recommendedName>
</protein>
<proteinExistence type="inferred from homology"/>
<feature type="coiled-coil region" evidence="10">
    <location>
        <begin position="1193"/>
        <end position="1290"/>
    </location>
</feature>
<keyword evidence="5 9" id="KW-0067">ATP-binding</keyword>
<evidence type="ECO:0000313" key="13">
    <source>
        <dbReference type="EMBL" id="KAK2705875.1"/>
    </source>
</evidence>
<comment type="similarity">
    <text evidence="9">Belongs to the TRAFAC class myosin-kinesin ATPase superfamily. Kinesin family.</text>
</comment>
<evidence type="ECO:0000256" key="5">
    <source>
        <dbReference type="ARBA" id="ARBA00022840"/>
    </source>
</evidence>
<keyword evidence="2" id="KW-0963">Cytoplasm</keyword>
<keyword evidence="6 10" id="KW-0175">Coiled coil</keyword>
<dbReference type="InterPro" id="IPR001752">
    <property type="entry name" value="Kinesin_motor_dom"/>
</dbReference>
<organism evidence="13 14">
    <name type="scientific">Artemia franciscana</name>
    <name type="common">Brine shrimp</name>
    <name type="synonym">Artemia sanfranciscana</name>
    <dbReference type="NCBI Taxonomy" id="6661"/>
    <lineage>
        <taxon>Eukaryota</taxon>
        <taxon>Metazoa</taxon>
        <taxon>Ecdysozoa</taxon>
        <taxon>Arthropoda</taxon>
        <taxon>Crustacea</taxon>
        <taxon>Branchiopoda</taxon>
        <taxon>Anostraca</taxon>
        <taxon>Artemiidae</taxon>
        <taxon>Artemia</taxon>
    </lineage>
</organism>
<accession>A0AA88HBC8</accession>
<dbReference type="SUPFAM" id="SSF52540">
    <property type="entry name" value="P-loop containing nucleoside triphosphate hydrolases"/>
    <property type="match status" value="1"/>
</dbReference>
<dbReference type="PROSITE" id="PS50067">
    <property type="entry name" value="KINESIN_MOTOR_2"/>
    <property type="match status" value="1"/>
</dbReference>
<feature type="binding site" evidence="9">
    <location>
        <begin position="75"/>
        <end position="82"/>
    </location>
    <ligand>
        <name>ATP</name>
        <dbReference type="ChEBI" id="CHEBI:30616"/>
    </ligand>
</feature>
<comment type="subcellular location">
    <subcellularLocation>
        <location evidence="1">Cytoplasm</location>
        <location evidence="1">Cytoskeleton</location>
        <location evidence="1">Spindle</location>
    </subcellularLocation>
</comment>
<dbReference type="PANTHER" id="PTHR47970">
    <property type="entry name" value="KINESIN-LIKE PROTEIN KIF11"/>
    <property type="match status" value="1"/>
</dbReference>
<dbReference type="GO" id="GO:0051231">
    <property type="term" value="P:spindle elongation"/>
    <property type="evidence" value="ECO:0007669"/>
    <property type="project" value="TreeGrafter"/>
</dbReference>
<evidence type="ECO:0000313" key="14">
    <source>
        <dbReference type="Proteomes" id="UP001187531"/>
    </source>
</evidence>
<sequence length="1832" mass="209338">VFVRIRPTNEIKSKCLQTQGNEISIQSLGNQRINRFNFSEVLPETAKQKEVFDKAVLDPVTEFLHGEDALVFTYGATSAGKTFTMLGTTKDIGILPRSIDVIFNSLGPTLTTGQYLKPERDNSYKILTDSEVLEEISLFSSLVKPIEDSKSKSQLAVPLIAKRQIPQNSIDISQRSRDSGSVTLTTDWMSTVWISVVEIYNDQIYDVLAMKKDKQERVLTAPLKLAEEGKGCFFIKNMQEILVRSADEAYQVIQVGIKNLRYASTNLNRSSSRSHSIFQIRVVPQSTKDGSVGKIHQIAFCDLAGAERTAKAQSKGERLQEACMINLSLATLHHVMDALRYNGKAKIKKPLRIRDSKLTCVLHRYFNGDSKTSMIVNISPDSRLIEETMHVLKFAALAQKVEIPRKRLQMPLNPIKRKRVSSLLEKRRSTLMSFNPGFNSTARLSSAEGPFSFRSSVATGEKNFDFSRTETPFDIQMTFDEVMRKLEKRNREYDDIRQKYEDTGKNLEEVIAELDELETESEIFIFAKPARCENLFREKGRKLKRIKHRKLSEEFEKSENTRQFMEAENEQLKDEISELVNFKVLYLESVEKADEQGSADKEQISPMKQHLQDKDKLIEELREAREDLKKNFELQSLEIIQLNEELQHFQQAPEIAKTKTPKKPSGSSTNPIESENLICQMEKLNIECADLKNQLLVISEERDSLLRRLAEMEKTDVDQDKILGEKKQLADGIVSLKTDYDIVDAQLAAALSDVSLLKEEIARLQTEKNTLSRENERLANIEHQLDTTLTETTSLKEDATRFKTENALLLEDVLQLRQALSDASALKEEITQLKTENDNILREKEEHILNDESRIVEGQLAAAISDMSLLKEEIARLQTEKDILSKENERLANIEHQLNTTLTEITSLKEDASRFKTENTQLLEDVSQLRQALSEVSVLKEEITQLTTENENVLKEKEEQILKGECRLKEALLEVSSLKEEAAKLNMECSRILKEKEETVAKNEEETSCLKSYIGDLQTKISDMEIASECLKKDVEDKSRLIDTLEKKLVNLTDKEREIVKQIDDLTSLREKVSKLESEKTEILVEKEETLAKSGNEIHSLKSEIIRCGEKDTILREDIRRLNIIIDTNKEQLQESKHKAETSESDVARLKSLVYKIDKKITLSPEELLYFQEVTETEEETDNFMSISMLPKHRKLSEEFEKSESTRQFMEAKNEQLKDKIAELENFKVLYLESVEKADEQDSAGKEQISAMKQHLQDKDKLIEELSEAREDLKKNFELQSLEIIQLNEELQHFQQAPEIAKTKTPKKPSGSSTNPIESENLIRQMGKLNIECVDLKNELSVISEERDSLLRRLAEMEKTDVDLDRILGEKKQLADGIVSLKPDYDIVDAQLAAALFDVSLLKEEIAGLQTEKNTLSRENERLANIEHQLDTTLTAITSLKEDATRFKTENALLLEDVLQLRQALSDVSALKEEITQLKTENDNILREKEEHILNDESRIVEGQLAAAISDMSQLKEEIARLQTEKDILSKKNERLANIEHQLNITLTEITSLKEDASRFKTENTLLLEDVSQLRQALSEVSVLKEEITQLKTENDNVLKEKEEQILKDECRLKESLLEVSSLKEEAAKLNMECSRILKEKEETVAKNEEETSCLKSYIGDLQTKISDIEIASECLKKDVEDRSRLIDTLEKKLVNLTDKEREIVKQIDDLTSLREKEQLQESKHKAETSESDVARLKSLVYKIDKKITLSPEELLYFQEVTETEEETDNFMSISMLPSDISIRVTKPSPARDSSKSGSKPSRGDEGKRGRRTKTPTRKAIEADDELIPPTG</sequence>
<feature type="coiled-coil region" evidence="10">
    <location>
        <begin position="548"/>
        <end position="582"/>
    </location>
</feature>
<feature type="coiled-coil region" evidence="10">
    <location>
        <begin position="1680"/>
        <end position="1717"/>
    </location>
</feature>
<dbReference type="PRINTS" id="PR00380">
    <property type="entry name" value="KINESINHEAVY"/>
</dbReference>
<dbReference type="EMBL" id="JAVRJZ010000020">
    <property type="protein sequence ID" value="KAK2705875.1"/>
    <property type="molecule type" value="Genomic_DNA"/>
</dbReference>
<dbReference type="PANTHER" id="PTHR47970:SF29">
    <property type="entry name" value="KINESIN FAMILY MEMBER 20B"/>
    <property type="match status" value="1"/>
</dbReference>
<feature type="coiled-coil region" evidence="10">
    <location>
        <begin position="479"/>
        <end position="520"/>
    </location>
</feature>
<dbReference type="InterPro" id="IPR036961">
    <property type="entry name" value="Kinesin_motor_dom_sf"/>
</dbReference>
<evidence type="ECO:0000256" key="9">
    <source>
        <dbReference type="PROSITE-ProRule" id="PRU00283"/>
    </source>
</evidence>
<gene>
    <name evidence="13" type="ORF">QYM36_016027</name>
</gene>
<dbReference type="InterPro" id="IPR027417">
    <property type="entry name" value="P-loop_NTPase"/>
</dbReference>
<dbReference type="Proteomes" id="UP001187531">
    <property type="component" value="Unassembled WGS sequence"/>
</dbReference>
<dbReference type="GO" id="GO:0072686">
    <property type="term" value="C:mitotic spindle"/>
    <property type="evidence" value="ECO:0007669"/>
    <property type="project" value="TreeGrafter"/>
</dbReference>
<feature type="region of interest" description="Disordered" evidence="11">
    <location>
        <begin position="1782"/>
        <end position="1832"/>
    </location>
</feature>
<feature type="coiled-coil region" evidence="10">
    <location>
        <begin position="1028"/>
        <end position="1104"/>
    </location>
</feature>
<keyword evidence="3" id="KW-0597">Phosphoprotein</keyword>
<evidence type="ECO:0000256" key="4">
    <source>
        <dbReference type="ARBA" id="ARBA00022741"/>
    </source>
</evidence>
<dbReference type="Pfam" id="PF00225">
    <property type="entry name" value="Kinesin"/>
    <property type="match status" value="1"/>
</dbReference>
<feature type="coiled-coil region" evidence="10">
    <location>
        <begin position="747"/>
        <end position="791"/>
    </location>
</feature>
<dbReference type="GO" id="GO:0007018">
    <property type="term" value="P:microtubule-based movement"/>
    <property type="evidence" value="ECO:0007669"/>
    <property type="project" value="InterPro"/>
</dbReference>
<feature type="coiled-coil region" evidence="10">
    <location>
        <begin position="1319"/>
        <end position="1360"/>
    </location>
</feature>
<dbReference type="GO" id="GO:0005634">
    <property type="term" value="C:nucleus"/>
    <property type="evidence" value="ECO:0007669"/>
    <property type="project" value="TreeGrafter"/>
</dbReference>
<dbReference type="GO" id="GO:0005524">
    <property type="term" value="F:ATP binding"/>
    <property type="evidence" value="ECO:0007669"/>
    <property type="project" value="UniProtKB-UniRule"/>
</dbReference>
<feature type="coiled-coil region" evidence="10">
    <location>
        <begin position="1461"/>
        <end position="1640"/>
    </location>
</feature>
<dbReference type="SMART" id="SM00129">
    <property type="entry name" value="KISc"/>
    <property type="match status" value="1"/>
</dbReference>
<feature type="region of interest" description="Disordered" evidence="11">
    <location>
        <begin position="1300"/>
        <end position="1319"/>
    </location>
</feature>
<feature type="non-terminal residue" evidence="13">
    <location>
        <position position="1832"/>
    </location>
</feature>
<dbReference type="InterPro" id="IPR047149">
    <property type="entry name" value="KIF11-like"/>
</dbReference>